<dbReference type="InterPro" id="IPR004358">
    <property type="entry name" value="Sig_transdc_His_kin-like_C"/>
</dbReference>
<protein>
    <recommendedName>
        <fullName evidence="3">histidine kinase</fullName>
        <ecNumber evidence="3">2.7.13.3</ecNumber>
    </recommendedName>
</protein>
<dbReference type="Proteomes" id="UP000830167">
    <property type="component" value="Chromosome"/>
</dbReference>
<dbReference type="InterPro" id="IPR005467">
    <property type="entry name" value="His_kinase_dom"/>
</dbReference>
<evidence type="ECO:0000313" key="18">
    <source>
        <dbReference type="Proteomes" id="UP000830167"/>
    </source>
</evidence>
<dbReference type="InterPro" id="IPR003661">
    <property type="entry name" value="HisK_dim/P_dom"/>
</dbReference>
<dbReference type="InterPro" id="IPR036097">
    <property type="entry name" value="HisK_dim/P_sf"/>
</dbReference>
<evidence type="ECO:0000256" key="13">
    <source>
        <dbReference type="ARBA" id="ARBA00023136"/>
    </source>
</evidence>
<dbReference type="SMART" id="SM00304">
    <property type="entry name" value="HAMP"/>
    <property type="match status" value="1"/>
</dbReference>
<organism evidence="17 18">
    <name type="scientific">Fodinisporobacter ferrooxydans</name>
    <dbReference type="NCBI Taxonomy" id="2901836"/>
    <lineage>
        <taxon>Bacteria</taxon>
        <taxon>Bacillati</taxon>
        <taxon>Bacillota</taxon>
        <taxon>Bacilli</taxon>
        <taxon>Bacillales</taxon>
        <taxon>Alicyclobacillaceae</taxon>
        <taxon>Fodinisporobacter</taxon>
    </lineage>
</organism>
<name>A0ABY4CQ08_9BACL</name>
<reference evidence="17" key="1">
    <citation type="submission" date="2021-12" db="EMBL/GenBank/DDBJ databases">
        <title>Alicyclobacillaceae gen. nov., sp. nov., isolated from chalcocite enrichment system.</title>
        <authorList>
            <person name="Jiang Z."/>
        </authorList>
    </citation>
    <scope>NUCLEOTIDE SEQUENCE</scope>
    <source>
        <strain evidence="17">MYW30-H2</strain>
    </source>
</reference>
<dbReference type="EC" id="2.7.13.3" evidence="3"/>
<evidence type="ECO:0000256" key="7">
    <source>
        <dbReference type="ARBA" id="ARBA00022692"/>
    </source>
</evidence>
<keyword evidence="11 14" id="KW-1133">Transmembrane helix</keyword>
<evidence type="ECO:0000256" key="6">
    <source>
        <dbReference type="ARBA" id="ARBA00022679"/>
    </source>
</evidence>
<evidence type="ECO:0000256" key="14">
    <source>
        <dbReference type="SAM" id="Phobius"/>
    </source>
</evidence>
<evidence type="ECO:0000256" key="8">
    <source>
        <dbReference type="ARBA" id="ARBA00022741"/>
    </source>
</evidence>
<keyword evidence="18" id="KW-1185">Reference proteome</keyword>
<evidence type="ECO:0000259" key="15">
    <source>
        <dbReference type="PROSITE" id="PS50109"/>
    </source>
</evidence>
<evidence type="ECO:0000256" key="12">
    <source>
        <dbReference type="ARBA" id="ARBA00023012"/>
    </source>
</evidence>
<keyword evidence="8" id="KW-0547">Nucleotide-binding</keyword>
<feature type="domain" description="Histidine kinase" evidence="15">
    <location>
        <begin position="238"/>
        <end position="456"/>
    </location>
</feature>
<dbReference type="InterPro" id="IPR003660">
    <property type="entry name" value="HAMP_dom"/>
</dbReference>
<gene>
    <name evidence="17" type="ORF">LSG31_09755</name>
</gene>
<evidence type="ECO:0000256" key="5">
    <source>
        <dbReference type="ARBA" id="ARBA00022553"/>
    </source>
</evidence>
<dbReference type="GO" id="GO:0016301">
    <property type="term" value="F:kinase activity"/>
    <property type="evidence" value="ECO:0007669"/>
    <property type="project" value="UniProtKB-KW"/>
</dbReference>
<evidence type="ECO:0000313" key="17">
    <source>
        <dbReference type="EMBL" id="UOF92409.1"/>
    </source>
</evidence>
<evidence type="ECO:0000256" key="10">
    <source>
        <dbReference type="ARBA" id="ARBA00022840"/>
    </source>
</evidence>
<keyword evidence="7 14" id="KW-0812">Transmembrane</keyword>
<dbReference type="SUPFAM" id="SSF55874">
    <property type="entry name" value="ATPase domain of HSP90 chaperone/DNA topoisomerase II/histidine kinase"/>
    <property type="match status" value="1"/>
</dbReference>
<dbReference type="EMBL" id="CP089291">
    <property type="protein sequence ID" value="UOF92409.1"/>
    <property type="molecule type" value="Genomic_DNA"/>
</dbReference>
<dbReference type="SUPFAM" id="SSF47384">
    <property type="entry name" value="Homodimeric domain of signal transducing histidine kinase"/>
    <property type="match status" value="1"/>
</dbReference>
<sequence length="460" mass="51441">MIRQVRGKILFLLLVLLSAVILSMALTFDHLLKTVFTSEHMTDLQKHAVSFSQIIGPGFKPKYALELEHGQSVVIVDGHGQIRYREGDNPTDAQTFSLPGEEQVLQGHEIVVKTSTAPFKEAVFVAGVPVTSPGKGAIFLIEPAISGDTVIQSTNRVVLLSIAGAVLLALGTALILIERMMRPLLKMEEVAKHLMQGDYTKKIQAKSKNELGSLGNALNQLSDHLRNQKETRAEFLSNVSHEIRTPLTYIAGYIQILDEDLVNSEEERKQYIGIVHEELKRLKKLLDDLLDLAKFEETNFKLEPEAVDLALLIQDVFVTLEPHGSQKHLSIRYDGASNLPIIVADAQRIEQVLINLIYNAIQYIEEYGQIIIRSRYSDTQIFIDIEDNGPGIPEEELSHIWERFHRGDKSRNRKLGGSGLGLSIVRQIIEAHKGQIHIVSEMGKGTIVSFMLPREFGNHS</sequence>
<dbReference type="SMART" id="SM00387">
    <property type="entry name" value="HATPase_c"/>
    <property type="match status" value="1"/>
</dbReference>
<dbReference type="CDD" id="cd00075">
    <property type="entry name" value="HATPase"/>
    <property type="match status" value="1"/>
</dbReference>
<keyword evidence="13 14" id="KW-0472">Membrane</keyword>
<dbReference type="SUPFAM" id="SSF158472">
    <property type="entry name" value="HAMP domain-like"/>
    <property type="match status" value="1"/>
</dbReference>
<dbReference type="Pfam" id="PF00512">
    <property type="entry name" value="HisKA"/>
    <property type="match status" value="1"/>
</dbReference>
<feature type="domain" description="HAMP" evidence="16">
    <location>
        <begin position="178"/>
        <end position="230"/>
    </location>
</feature>
<evidence type="ECO:0000256" key="1">
    <source>
        <dbReference type="ARBA" id="ARBA00000085"/>
    </source>
</evidence>
<dbReference type="Gene3D" id="6.10.340.10">
    <property type="match status" value="1"/>
</dbReference>
<keyword evidence="6" id="KW-0808">Transferase</keyword>
<keyword evidence="5" id="KW-0597">Phosphoprotein</keyword>
<keyword evidence="4" id="KW-1003">Cell membrane</keyword>
<dbReference type="CDD" id="cd06225">
    <property type="entry name" value="HAMP"/>
    <property type="match status" value="1"/>
</dbReference>
<keyword evidence="12" id="KW-0902">Two-component regulatory system</keyword>
<dbReference type="PANTHER" id="PTHR45528:SF1">
    <property type="entry name" value="SENSOR HISTIDINE KINASE CPXA"/>
    <property type="match status" value="1"/>
</dbReference>
<keyword evidence="9 17" id="KW-0418">Kinase</keyword>
<evidence type="ECO:0000256" key="9">
    <source>
        <dbReference type="ARBA" id="ARBA00022777"/>
    </source>
</evidence>
<dbReference type="PROSITE" id="PS50109">
    <property type="entry name" value="HIS_KIN"/>
    <property type="match status" value="1"/>
</dbReference>
<evidence type="ECO:0000256" key="2">
    <source>
        <dbReference type="ARBA" id="ARBA00004651"/>
    </source>
</evidence>
<keyword evidence="10" id="KW-0067">ATP-binding</keyword>
<dbReference type="RefSeq" id="WP_347439080.1">
    <property type="nucleotide sequence ID" value="NZ_CP089291.1"/>
</dbReference>
<evidence type="ECO:0000256" key="4">
    <source>
        <dbReference type="ARBA" id="ARBA00022475"/>
    </source>
</evidence>
<evidence type="ECO:0000259" key="16">
    <source>
        <dbReference type="PROSITE" id="PS50885"/>
    </source>
</evidence>
<feature type="transmembrane region" description="Helical" evidence="14">
    <location>
        <begin position="157"/>
        <end position="177"/>
    </location>
</feature>
<dbReference type="PROSITE" id="PS50885">
    <property type="entry name" value="HAMP"/>
    <property type="match status" value="1"/>
</dbReference>
<dbReference type="Gene3D" id="3.30.565.10">
    <property type="entry name" value="Histidine kinase-like ATPase, C-terminal domain"/>
    <property type="match status" value="1"/>
</dbReference>
<dbReference type="PANTHER" id="PTHR45528">
    <property type="entry name" value="SENSOR HISTIDINE KINASE CPXA"/>
    <property type="match status" value="1"/>
</dbReference>
<dbReference type="Pfam" id="PF00672">
    <property type="entry name" value="HAMP"/>
    <property type="match status" value="1"/>
</dbReference>
<proteinExistence type="predicted"/>
<dbReference type="PRINTS" id="PR00344">
    <property type="entry name" value="BCTRLSENSOR"/>
</dbReference>
<comment type="subcellular location">
    <subcellularLocation>
        <location evidence="2">Cell membrane</location>
        <topology evidence="2">Multi-pass membrane protein</topology>
    </subcellularLocation>
</comment>
<accession>A0ABY4CQ08</accession>
<comment type="catalytic activity">
    <reaction evidence="1">
        <text>ATP + protein L-histidine = ADP + protein N-phospho-L-histidine.</text>
        <dbReference type="EC" id="2.7.13.3"/>
    </reaction>
</comment>
<dbReference type="Gene3D" id="1.10.287.130">
    <property type="match status" value="1"/>
</dbReference>
<dbReference type="InterPro" id="IPR036890">
    <property type="entry name" value="HATPase_C_sf"/>
</dbReference>
<evidence type="ECO:0000256" key="3">
    <source>
        <dbReference type="ARBA" id="ARBA00012438"/>
    </source>
</evidence>
<dbReference type="CDD" id="cd00082">
    <property type="entry name" value="HisKA"/>
    <property type="match status" value="1"/>
</dbReference>
<dbReference type="InterPro" id="IPR003594">
    <property type="entry name" value="HATPase_dom"/>
</dbReference>
<dbReference type="SMART" id="SM00388">
    <property type="entry name" value="HisKA"/>
    <property type="match status" value="1"/>
</dbReference>
<dbReference type="InterPro" id="IPR050398">
    <property type="entry name" value="HssS/ArlS-like"/>
</dbReference>
<evidence type="ECO:0000256" key="11">
    <source>
        <dbReference type="ARBA" id="ARBA00022989"/>
    </source>
</evidence>
<dbReference type="Pfam" id="PF02518">
    <property type="entry name" value="HATPase_c"/>
    <property type="match status" value="1"/>
</dbReference>